<keyword evidence="3" id="KW-1185">Reference proteome</keyword>
<evidence type="ECO:0000256" key="1">
    <source>
        <dbReference type="SAM" id="MobiDB-lite"/>
    </source>
</evidence>
<feature type="compositionally biased region" description="Polar residues" evidence="1">
    <location>
        <begin position="84"/>
        <end position="93"/>
    </location>
</feature>
<reference evidence="2" key="1">
    <citation type="journal article" date="2019" name="bioRxiv">
        <title>The Genome of the Zebra Mussel, Dreissena polymorpha: A Resource for Invasive Species Research.</title>
        <authorList>
            <person name="McCartney M.A."/>
            <person name="Auch B."/>
            <person name="Kono T."/>
            <person name="Mallez S."/>
            <person name="Zhang Y."/>
            <person name="Obille A."/>
            <person name="Becker A."/>
            <person name="Abrahante J.E."/>
            <person name="Garbe J."/>
            <person name="Badalamenti J.P."/>
            <person name="Herman A."/>
            <person name="Mangelson H."/>
            <person name="Liachko I."/>
            <person name="Sullivan S."/>
            <person name="Sone E.D."/>
            <person name="Koren S."/>
            <person name="Silverstein K.A.T."/>
            <person name="Beckman K.B."/>
            <person name="Gohl D.M."/>
        </authorList>
    </citation>
    <scope>NUCLEOTIDE SEQUENCE</scope>
    <source>
        <strain evidence="2">Duluth1</strain>
        <tissue evidence="2">Whole animal</tissue>
    </source>
</reference>
<feature type="compositionally biased region" description="Polar residues" evidence="1">
    <location>
        <begin position="24"/>
        <end position="35"/>
    </location>
</feature>
<protein>
    <submittedName>
        <fullName evidence="2">Uncharacterized protein</fullName>
    </submittedName>
</protein>
<feature type="compositionally biased region" description="Polar residues" evidence="1">
    <location>
        <begin position="60"/>
        <end position="69"/>
    </location>
</feature>
<feature type="compositionally biased region" description="Basic and acidic residues" evidence="1">
    <location>
        <begin position="36"/>
        <end position="45"/>
    </location>
</feature>
<name>A0A9D4ET00_DREPO</name>
<feature type="region of interest" description="Disordered" evidence="1">
    <location>
        <begin position="1"/>
        <end position="99"/>
    </location>
</feature>
<organism evidence="2 3">
    <name type="scientific">Dreissena polymorpha</name>
    <name type="common">Zebra mussel</name>
    <name type="synonym">Mytilus polymorpha</name>
    <dbReference type="NCBI Taxonomy" id="45954"/>
    <lineage>
        <taxon>Eukaryota</taxon>
        <taxon>Metazoa</taxon>
        <taxon>Spiralia</taxon>
        <taxon>Lophotrochozoa</taxon>
        <taxon>Mollusca</taxon>
        <taxon>Bivalvia</taxon>
        <taxon>Autobranchia</taxon>
        <taxon>Heteroconchia</taxon>
        <taxon>Euheterodonta</taxon>
        <taxon>Imparidentia</taxon>
        <taxon>Neoheterodontei</taxon>
        <taxon>Myida</taxon>
        <taxon>Dreissenoidea</taxon>
        <taxon>Dreissenidae</taxon>
        <taxon>Dreissena</taxon>
    </lineage>
</organism>
<comment type="caution">
    <text evidence="2">The sequence shown here is derived from an EMBL/GenBank/DDBJ whole genome shotgun (WGS) entry which is preliminary data.</text>
</comment>
<evidence type="ECO:0000313" key="3">
    <source>
        <dbReference type="Proteomes" id="UP000828390"/>
    </source>
</evidence>
<dbReference type="AlphaFoldDB" id="A0A9D4ET00"/>
<dbReference type="EMBL" id="JAIWYP010000008">
    <property type="protein sequence ID" value="KAH3785757.1"/>
    <property type="molecule type" value="Genomic_DNA"/>
</dbReference>
<accession>A0A9D4ET00</accession>
<gene>
    <name evidence="2" type="ORF">DPMN_163850</name>
</gene>
<feature type="compositionally biased region" description="Polar residues" evidence="1">
    <location>
        <begin position="1"/>
        <end position="10"/>
    </location>
</feature>
<proteinExistence type="predicted"/>
<evidence type="ECO:0000313" key="2">
    <source>
        <dbReference type="EMBL" id="KAH3785757.1"/>
    </source>
</evidence>
<reference evidence="2" key="2">
    <citation type="submission" date="2020-11" db="EMBL/GenBank/DDBJ databases">
        <authorList>
            <person name="McCartney M.A."/>
            <person name="Auch B."/>
            <person name="Kono T."/>
            <person name="Mallez S."/>
            <person name="Becker A."/>
            <person name="Gohl D.M."/>
            <person name="Silverstein K.A.T."/>
            <person name="Koren S."/>
            <person name="Bechman K.B."/>
            <person name="Herman A."/>
            <person name="Abrahante J.E."/>
            <person name="Garbe J."/>
        </authorList>
    </citation>
    <scope>NUCLEOTIDE SEQUENCE</scope>
    <source>
        <strain evidence="2">Duluth1</strain>
        <tissue evidence="2">Whole animal</tissue>
    </source>
</reference>
<dbReference type="Proteomes" id="UP000828390">
    <property type="component" value="Unassembled WGS sequence"/>
</dbReference>
<sequence>MATGNNSQWRDTQKANDAEDIGFNLNQSHQSMKVDNNTDSKDRTPDPVSTVLTSDDDIDLTQSQSQSLISDEVPNTRKNKKDSNYTCNETQKASAIDDT</sequence>